<dbReference type="InterPro" id="IPR000092">
    <property type="entry name" value="Polyprenyl_synt"/>
</dbReference>
<dbReference type="InterPro" id="IPR033749">
    <property type="entry name" value="Polyprenyl_synt_CS"/>
</dbReference>
<name>A0A1C4VP22_MICEC</name>
<sequence>MINVGGATPAVAIGPTAVTADPGAGSLRREVDAVLAEFLGGQLDATGDEDWRHGVELLRSFVLGAAGKRTRPTFCHLGWRACGGGGPGVARVAAALELFHAFALIHDDVMDDSDTRRGRPTLHVDLADRHRRRGWRGDAERFGRNMAILWGDLCLVWSEQLFCSGGSADRVDRVRTLFQRMRVEAMMGQYLDVRGEVAGAGLDDCLRILRYKCARYTVERPLQIGAAWAGADRAELATFSRIGIPLGEAFQLRDDVLGVFGDDTCTGKSTLTDLRDGKATVLMALTRQAASDAQAAQIDRWHGDPHLDRAGADVLREIIVDTGGLRRVEEMIAARTEEAVAALHEASIVDDARTELVGLARRLSVRSR</sequence>
<dbReference type="Proteomes" id="UP000198253">
    <property type="component" value="Chromosome I"/>
</dbReference>
<dbReference type="PANTHER" id="PTHR12001:SF85">
    <property type="entry name" value="SHORT CHAIN ISOPRENYL DIPHOSPHATE SYNTHASE"/>
    <property type="match status" value="1"/>
</dbReference>
<proteinExistence type="inferred from homology"/>
<dbReference type="OrthoDB" id="4497239at2"/>
<comment type="similarity">
    <text evidence="2 6">Belongs to the FPP/GGPP synthase family.</text>
</comment>
<dbReference type="PROSITE" id="PS00444">
    <property type="entry name" value="POLYPRENYL_SYNTHASE_2"/>
    <property type="match status" value="1"/>
</dbReference>
<protein>
    <submittedName>
        <fullName evidence="7">Geranylgeranyl diphosphate synthase, type I</fullName>
    </submittedName>
</protein>
<evidence type="ECO:0000256" key="2">
    <source>
        <dbReference type="ARBA" id="ARBA00006706"/>
    </source>
</evidence>
<dbReference type="GO" id="GO:0008299">
    <property type="term" value="P:isoprenoid biosynthetic process"/>
    <property type="evidence" value="ECO:0007669"/>
    <property type="project" value="InterPro"/>
</dbReference>
<keyword evidence="5" id="KW-0460">Magnesium</keyword>
<evidence type="ECO:0000256" key="5">
    <source>
        <dbReference type="ARBA" id="ARBA00022842"/>
    </source>
</evidence>
<keyword evidence="3 6" id="KW-0808">Transferase</keyword>
<reference evidence="8" key="1">
    <citation type="submission" date="2016-06" db="EMBL/GenBank/DDBJ databases">
        <authorList>
            <person name="Varghese N."/>
            <person name="Submissions Spin"/>
        </authorList>
    </citation>
    <scope>NUCLEOTIDE SEQUENCE [LARGE SCALE GENOMIC DNA]</scope>
    <source>
        <strain evidence="8">DSM 43816</strain>
    </source>
</reference>
<comment type="cofactor">
    <cofactor evidence="1">
        <name>Mg(2+)</name>
        <dbReference type="ChEBI" id="CHEBI:18420"/>
    </cofactor>
</comment>
<dbReference type="AlphaFoldDB" id="A0A1C4VP22"/>
<accession>A0A1C4VP22</accession>
<dbReference type="RefSeq" id="WP_088980928.1">
    <property type="nucleotide sequence ID" value="NZ_LT607413.1"/>
</dbReference>
<dbReference type="Pfam" id="PF00348">
    <property type="entry name" value="polyprenyl_synt"/>
    <property type="match status" value="1"/>
</dbReference>
<dbReference type="SFLD" id="SFLDS00005">
    <property type="entry name" value="Isoprenoid_Synthase_Type_I"/>
    <property type="match status" value="1"/>
</dbReference>
<keyword evidence="4" id="KW-0479">Metal-binding</keyword>
<dbReference type="EMBL" id="LT607413">
    <property type="protein sequence ID" value="SCE85680.1"/>
    <property type="molecule type" value="Genomic_DNA"/>
</dbReference>
<gene>
    <name evidence="7" type="ORF">GA0070618_1428</name>
</gene>
<dbReference type="PROSITE" id="PS00723">
    <property type="entry name" value="POLYPRENYL_SYNTHASE_1"/>
    <property type="match status" value="1"/>
</dbReference>
<dbReference type="CDD" id="cd00685">
    <property type="entry name" value="Trans_IPPS_HT"/>
    <property type="match status" value="1"/>
</dbReference>
<keyword evidence="8" id="KW-1185">Reference proteome</keyword>
<evidence type="ECO:0000313" key="8">
    <source>
        <dbReference type="Proteomes" id="UP000198253"/>
    </source>
</evidence>
<evidence type="ECO:0000256" key="6">
    <source>
        <dbReference type="RuleBase" id="RU004466"/>
    </source>
</evidence>
<dbReference type="GO" id="GO:0004659">
    <property type="term" value="F:prenyltransferase activity"/>
    <property type="evidence" value="ECO:0007669"/>
    <property type="project" value="InterPro"/>
</dbReference>
<evidence type="ECO:0000256" key="1">
    <source>
        <dbReference type="ARBA" id="ARBA00001946"/>
    </source>
</evidence>
<dbReference type="SUPFAM" id="SSF48576">
    <property type="entry name" value="Terpenoid synthases"/>
    <property type="match status" value="1"/>
</dbReference>
<evidence type="ECO:0000256" key="4">
    <source>
        <dbReference type="ARBA" id="ARBA00022723"/>
    </source>
</evidence>
<evidence type="ECO:0000256" key="3">
    <source>
        <dbReference type="ARBA" id="ARBA00022679"/>
    </source>
</evidence>
<dbReference type="Gene3D" id="1.10.600.10">
    <property type="entry name" value="Farnesyl Diphosphate Synthase"/>
    <property type="match status" value="1"/>
</dbReference>
<dbReference type="InterPro" id="IPR008949">
    <property type="entry name" value="Isoprenoid_synthase_dom_sf"/>
</dbReference>
<dbReference type="PANTHER" id="PTHR12001">
    <property type="entry name" value="GERANYLGERANYL PYROPHOSPHATE SYNTHASE"/>
    <property type="match status" value="1"/>
</dbReference>
<organism evidence="7 8">
    <name type="scientific">Micromonospora echinospora</name>
    <name type="common">Micromonospora purpurea</name>
    <dbReference type="NCBI Taxonomy" id="1877"/>
    <lineage>
        <taxon>Bacteria</taxon>
        <taxon>Bacillati</taxon>
        <taxon>Actinomycetota</taxon>
        <taxon>Actinomycetes</taxon>
        <taxon>Micromonosporales</taxon>
        <taxon>Micromonosporaceae</taxon>
        <taxon>Micromonospora</taxon>
    </lineage>
</organism>
<evidence type="ECO:0000313" key="7">
    <source>
        <dbReference type="EMBL" id="SCE85680.1"/>
    </source>
</evidence>
<dbReference type="GO" id="GO:0046872">
    <property type="term" value="F:metal ion binding"/>
    <property type="evidence" value="ECO:0007669"/>
    <property type="project" value="UniProtKB-KW"/>
</dbReference>
<dbReference type="InParanoid" id="A0A1C4VP22"/>